<proteinExistence type="predicted"/>
<name>A0A1M4JCC3_9XANT</name>
<sequence length="104" mass="10292">MTRSAVAPPLACLLALAGHVQAAVFINALHYDDATAAGDSGEGVEIVATAGESLSGYKVYLYNGSNPGSAAVYASTAVPAGSLVNCGGQVRIATVGHPQALAPH</sequence>
<accession>A0A1M4JCC3</accession>
<reference evidence="3" key="1">
    <citation type="submission" date="2016-07" db="EMBL/GenBank/DDBJ databases">
        <authorList>
            <person name="Florea S."/>
            <person name="Webb J.S."/>
            <person name="Jaromczyk J."/>
            <person name="Schardl C.L."/>
        </authorList>
    </citation>
    <scope>NUCLEOTIDE SEQUENCE [LARGE SCALE GENOMIC DNA]</scope>
</reference>
<dbReference type="AlphaFoldDB" id="A0A1M4JCC3"/>
<organism evidence="2 3">
    <name type="scientific">Xanthomonas graminis pv. graminis</name>
    <dbReference type="NCBI Taxonomy" id="134874"/>
    <lineage>
        <taxon>Bacteria</taxon>
        <taxon>Pseudomonadati</taxon>
        <taxon>Pseudomonadota</taxon>
        <taxon>Gammaproteobacteria</taxon>
        <taxon>Lysobacterales</taxon>
        <taxon>Lysobacteraceae</taxon>
        <taxon>Xanthomonas</taxon>
        <taxon>Xanthomonas translucens group</taxon>
        <taxon>Xanthomonas graminis</taxon>
    </lineage>
</organism>
<feature type="chain" id="PRO_5010311763" evidence="1">
    <location>
        <begin position="23"/>
        <end position="104"/>
    </location>
</feature>
<protein>
    <submittedName>
        <fullName evidence="2">Ribonuclease</fullName>
    </submittedName>
</protein>
<feature type="signal peptide" evidence="1">
    <location>
        <begin position="1"/>
        <end position="22"/>
    </location>
</feature>
<dbReference type="Proteomes" id="UP000184997">
    <property type="component" value="Unassembled WGS sequence"/>
</dbReference>
<gene>
    <name evidence="2" type="ORF">XTGNCPPB3709_3372</name>
</gene>
<dbReference type="EMBL" id="FLUK01000281">
    <property type="protein sequence ID" value="SBV89409.1"/>
    <property type="molecule type" value="Genomic_DNA"/>
</dbReference>
<evidence type="ECO:0000313" key="2">
    <source>
        <dbReference type="EMBL" id="SBV89409.1"/>
    </source>
</evidence>
<evidence type="ECO:0000313" key="3">
    <source>
        <dbReference type="Proteomes" id="UP000184997"/>
    </source>
</evidence>
<evidence type="ECO:0000256" key="1">
    <source>
        <dbReference type="SAM" id="SignalP"/>
    </source>
</evidence>
<keyword evidence="1" id="KW-0732">Signal</keyword>